<dbReference type="SMART" id="SM00175">
    <property type="entry name" value="RAB"/>
    <property type="match status" value="1"/>
</dbReference>
<dbReference type="InterPro" id="IPR005225">
    <property type="entry name" value="Small_GTP-bd"/>
</dbReference>
<protein>
    <recommendedName>
        <fullName evidence="1">non-specific serine/threonine protein kinase</fullName>
        <ecNumber evidence="1">2.7.11.1</ecNumber>
    </recommendedName>
</protein>
<dbReference type="SMART" id="SM00174">
    <property type="entry name" value="RHO"/>
    <property type="match status" value="1"/>
</dbReference>
<dbReference type="PROSITE" id="PS51421">
    <property type="entry name" value="RAS"/>
    <property type="match status" value="1"/>
</dbReference>
<dbReference type="PRINTS" id="PR00449">
    <property type="entry name" value="RASTRNSFRMNG"/>
</dbReference>
<evidence type="ECO:0000256" key="9">
    <source>
        <dbReference type="PROSITE-ProRule" id="PRU10141"/>
    </source>
</evidence>
<dbReference type="EC" id="2.7.11.1" evidence="1"/>
<dbReference type="SUPFAM" id="SSF56112">
    <property type="entry name" value="Protein kinase-like (PK-like)"/>
    <property type="match status" value="1"/>
</dbReference>
<dbReference type="Pfam" id="PF00069">
    <property type="entry name" value="Pkinase"/>
    <property type="match status" value="1"/>
</dbReference>
<dbReference type="PANTHER" id="PTHR48005">
    <property type="entry name" value="LEUCINE RICH REPEAT KINASE 2"/>
    <property type="match status" value="1"/>
</dbReference>
<keyword evidence="4 9" id="KW-0547">Nucleotide-binding</keyword>
<dbReference type="InterPro" id="IPR008266">
    <property type="entry name" value="Tyr_kinase_AS"/>
</dbReference>
<dbReference type="PROSITE" id="PS00109">
    <property type="entry name" value="PROTEIN_KINASE_TYR"/>
    <property type="match status" value="1"/>
</dbReference>
<dbReference type="InterPro" id="IPR027417">
    <property type="entry name" value="P-loop_NTPase"/>
</dbReference>
<evidence type="ECO:0000313" key="12">
    <source>
        <dbReference type="Proteomes" id="UP001159428"/>
    </source>
</evidence>
<dbReference type="PROSITE" id="PS50011">
    <property type="entry name" value="PROTEIN_KINASE_DOM"/>
    <property type="match status" value="1"/>
</dbReference>
<dbReference type="Gene3D" id="3.30.200.20">
    <property type="entry name" value="Phosphorylase Kinase, domain 1"/>
    <property type="match status" value="1"/>
</dbReference>
<name>A0AAU9W9X3_9CNID</name>
<dbReference type="PROSITE" id="PS00107">
    <property type="entry name" value="PROTEIN_KINASE_ATP"/>
    <property type="match status" value="1"/>
</dbReference>
<organism evidence="11 12">
    <name type="scientific">Pocillopora meandrina</name>
    <dbReference type="NCBI Taxonomy" id="46732"/>
    <lineage>
        <taxon>Eukaryota</taxon>
        <taxon>Metazoa</taxon>
        <taxon>Cnidaria</taxon>
        <taxon>Anthozoa</taxon>
        <taxon>Hexacorallia</taxon>
        <taxon>Scleractinia</taxon>
        <taxon>Astrocoeniina</taxon>
        <taxon>Pocilloporidae</taxon>
        <taxon>Pocillopora</taxon>
    </lineage>
</organism>
<dbReference type="AlphaFoldDB" id="A0AAU9W9X3"/>
<dbReference type="Proteomes" id="UP001159428">
    <property type="component" value="Unassembled WGS sequence"/>
</dbReference>
<feature type="binding site" evidence="9">
    <location>
        <position position="32"/>
    </location>
    <ligand>
        <name>ATP</name>
        <dbReference type="ChEBI" id="CHEBI:30616"/>
    </ligand>
</feature>
<dbReference type="FunFam" id="3.40.50.300:FF:001447">
    <property type="entry name" value="Ras-related protein Rab-1B"/>
    <property type="match status" value="1"/>
</dbReference>
<comment type="caution">
    <text evidence="11">The sequence shown here is derived from an EMBL/GenBank/DDBJ whole genome shotgun (WGS) entry which is preliminary data.</text>
</comment>
<dbReference type="InterPro" id="IPR051420">
    <property type="entry name" value="Ser_Thr_Kinases_DiverseReg"/>
</dbReference>
<dbReference type="NCBIfam" id="TIGR00231">
    <property type="entry name" value="small_GTP"/>
    <property type="match status" value="1"/>
</dbReference>
<proteinExistence type="predicted"/>
<comment type="catalytic activity">
    <reaction evidence="7">
        <text>L-threonyl-[protein] + ATP = O-phospho-L-threonyl-[protein] + ADP + H(+)</text>
        <dbReference type="Rhea" id="RHEA:46608"/>
        <dbReference type="Rhea" id="RHEA-COMP:11060"/>
        <dbReference type="Rhea" id="RHEA-COMP:11605"/>
        <dbReference type="ChEBI" id="CHEBI:15378"/>
        <dbReference type="ChEBI" id="CHEBI:30013"/>
        <dbReference type="ChEBI" id="CHEBI:30616"/>
        <dbReference type="ChEBI" id="CHEBI:61977"/>
        <dbReference type="ChEBI" id="CHEBI:456216"/>
        <dbReference type="EC" id="2.7.11.1"/>
    </reaction>
</comment>
<dbReference type="InterPro" id="IPR011009">
    <property type="entry name" value="Kinase-like_dom_sf"/>
</dbReference>
<dbReference type="GO" id="GO:0004713">
    <property type="term" value="F:protein tyrosine kinase activity"/>
    <property type="evidence" value="ECO:0007669"/>
    <property type="project" value="InterPro"/>
</dbReference>
<reference evidence="11 12" key="1">
    <citation type="submission" date="2022-05" db="EMBL/GenBank/DDBJ databases">
        <authorList>
            <consortium name="Genoscope - CEA"/>
            <person name="William W."/>
        </authorList>
    </citation>
    <scope>NUCLEOTIDE SEQUENCE [LARGE SCALE GENOMIC DNA]</scope>
</reference>
<dbReference type="SMART" id="SM00219">
    <property type="entry name" value="TyrKc"/>
    <property type="match status" value="1"/>
</dbReference>
<keyword evidence="12" id="KW-1185">Reference proteome</keyword>
<evidence type="ECO:0000256" key="7">
    <source>
        <dbReference type="ARBA" id="ARBA00047899"/>
    </source>
</evidence>
<accession>A0AAU9W9X3</accession>
<dbReference type="SUPFAM" id="SSF52540">
    <property type="entry name" value="P-loop containing nucleoside triphosphate hydrolases"/>
    <property type="match status" value="1"/>
</dbReference>
<evidence type="ECO:0000256" key="3">
    <source>
        <dbReference type="ARBA" id="ARBA00022679"/>
    </source>
</evidence>
<dbReference type="GO" id="GO:0005525">
    <property type="term" value="F:GTP binding"/>
    <property type="evidence" value="ECO:0007669"/>
    <property type="project" value="InterPro"/>
</dbReference>
<evidence type="ECO:0000256" key="1">
    <source>
        <dbReference type="ARBA" id="ARBA00012513"/>
    </source>
</evidence>
<keyword evidence="5" id="KW-0418">Kinase</keyword>
<evidence type="ECO:0000256" key="8">
    <source>
        <dbReference type="ARBA" id="ARBA00048679"/>
    </source>
</evidence>
<feature type="domain" description="Protein kinase" evidence="10">
    <location>
        <begin position="5"/>
        <end position="339"/>
    </location>
</feature>
<dbReference type="SMART" id="SM00173">
    <property type="entry name" value="RAS"/>
    <property type="match status" value="1"/>
</dbReference>
<dbReference type="Pfam" id="PF00071">
    <property type="entry name" value="Ras"/>
    <property type="match status" value="1"/>
</dbReference>
<dbReference type="PANTHER" id="PTHR48005:SF13">
    <property type="entry name" value="SERINE_THREONINE-PROTEIN KINASE DDB_G0278509-RELATED"/>
    <property type="match status" value="1"/>
</dbReference>
<keyword evidence="6 9" id="KW-0067">ATP-binding</keyword>
<evidence type="ECO:0000259" key="10">
    <source>
        <dbReference type="PROSITE" id="PS50011"/>
    </source>
</evidence>
<dbReference type="GO" id="GO:0004674">
    <property type="term" value="F:protein serine/threonine kinase activity"/>
    <property type="evidence" value="ECO:0007669"/>
    <property type="project" value="UniProtKB-KW"/>
</dbReference>
<keyword evidence="2" id="KW-0723">Serine/threonine-protein kinase</keyword>
<dbReference type="InterPro" id="IPR020635">
    <property type="entry name" value="Tyr_kinase_cat_dom"/>
</dbReference>
<gene>
    <name evidence="11" type="ORF">PMEA_00035110</name>
</gene>
<evidence type="ECO:0000313" key="11">
    <source>
        <dbReference type="EMBL" id="CAH3103408.1"/>
    </source>
</evidence>
<dbReference type="Gene3D" id="1.10.510.10">
    <property type="entry name" value="Transferase(Phosphotransferase) domain 1"/>
    <property type="match status" value="1"/>
</dbReference>
<comment type="catalytic activity">
    <reaction evidence="8">
        <text>L-seryl-[protein] + ATP = O-phospho-L-seryl-[protein] + ADP + H(+)</text>
        <dbReference type="Rhea" id="RHEA:17989"/>
        <dbReference type="Rhea" id="RHEA-COMP:9863"/>
        <dbReference type="Rhea" id="RHEA-COMP:11604"/>
        <dbReference type="ChEBI" id="CHEBI:15378"/>
        <dbReference type="ChEBI" id="CHEBI:29999"/>
        <dbReference type="ChEBI" id="CHEBI:30616"/>
        <dbReference type="ChEBI" id="CHEBI:83421"/>
        <dbReference type="ChEBI" id="CHEBI:456216"/>
        <dbReference type="EC" id="2.7.11.1"/>
    </reaction>
</comment>
<dbReference type="GO" id="GO:0005524">
    <property type="term" value="F:ATP binding"/>
    <property type="evidence" value="ECO:0007669"/>
    <property type="project" value="UniProtKB-UniRule"/>
</dbReference>
<dbReference type="InterPro" id="IPR000719">
    <property type="entry name" value="Prot_kinase_dom"/>
</dbReference>
<dbReference type="PROSITE" id="PS51419">
    <property type="entry name" value="RAB"/>
    <property type="match status" value="1"/>
</dbReference>
<dbReference type="InterPro" id="IPR017441">
    <property type="entry name" value="Protein_kinase_ATP_BS"/>
</dbReference>
<evidence type="ECO:0000256" key="5">
    <source>
        <dbReference type="ARBA" id="ARBA00022777"/>
    </source>
</evidence>
<sequence>MLPNLKHKKLIGSGSFGNVYRAKLDGKPVAVKILHERFFREPHSHNKYFSQFEAECKILQNLQHKNVVTLLEFIISHTSPPMLITELLDCDLREHIQTVSIMLDVAEGLAYLHRQNPPIVHRDLASKNILLTKEKQAKIADVGLAKVLLKGEQNYCSPVPGTPVYAAPETFHLDYDPNFPIPRGRSLVEYDTKIDIFSLGITLMEVITGRLPSPQPCIPFTSGTYRTFVNNVINLTQLCIMLKKTNRPKKSERLWGIIIFEKSISQICLFFALPSYTFFSLYCADGQQIPERERRKHDIEMMGEHKLKDIVFYCIKDSHKMRPCAERLTKLFRCESEKIQQKERIVEGGETANIEVAVLGESGVGKSSLLLRYSDQIFMEKVPSTCGLDFKNSKIRLHDREFTLKIVDTAGQEVFQAMTPQFIRKVQGIAIVYDVTEESSLTEGVPRMYQLIKDYAPDNVSLILVGNKAGEGERVITREEGENFAKKLGISHIETSAKTGLNVEEMFSIIASEIYDNLDLSDIDMYFSDGRDVIKVRNDDPPRERGFLEKISDCFKPGIFPMKAKLNQAASIQFLGHVSY</sequence>
<evidence type="ECO:0000256" key="4">
    <source>
        <dbReference type="ARBA" id="ARBA00022741"/>
    </source>
</evidence>
<dbReference type="CDD" id="cd00154">
    <property type="entry name" value="Rab"/>
    <property type="match status" value="1"/>
</dbReference>
<dbReference type="GO" id="GO:0003924">
    <property type="term" value="F:GTPase activity"/>
    <property type="evidence" value="ECO:0007669"/>
    <property type="project" value="InterPro"/>
</dbReference>
<evidence type="ECO:0000256" key="6">
    <source>
        <dbReference type="ARBA" id="ARBA00022840"/>
    </source>
</evidence>
<evidence type="ECO:0000256" key="2">
    <source>
        <dbReference type="ARBA" id="ARBA00022527"/>
    </source>
</evidence>
<keyword evidence="3" id="KW-0808">Transferase</keyword>
<dbReference type="EMBL" id="CALNXJ010000009">
    <property type="protein sequence ID" value="CAH3103408.1"/>
    <property type="molecule type" value="Genomic_DNA"/>
</dbReference>
<dbReference type="InterPro" id="IPR001806">
    <property type="entry name" value="Small_GTPase"/>
</dbReference>
<dbReference type="Gene3D" id="3.40.50.300">
    <property type="entry name" value="P-loop containing nucleotide triphosphate hydrolases"/>
    <property type="match status" value="1"/>
</dbReference>